<dbReference type="EMBL" id="AE008691">
    <property type="protein sequence ID" value="AAM25198.1"/>
    <property type="molecule type" value="Genomic_DNA"/>
</dbReference>
<protein>
    <submittedName>
        <fullName evidence="1">Uncharacterized protein</fullName>
    </submittedName>
</protein>
<dbReference type="Proteomes" id="UP000000555">
    <property type="component" value="Chromosome"/>
</dbReference>
<evidence type="ECO:0000313" key="2">
    <source>
        <dbReference type="Proteomes" id="UP000000555"/>
    </source>
</evidence>
<proteinExistence type="predicted"/>
<keyword evidence="2" id="KW-1185">Reference proteome</keyword>
<name>Q8R8H8_CALS4</name>
<gene>
    <name evidence="1" type="ordered locus">TTE2020</name>
</gene>
<dbReference type="STRING" id="273068.TTE2020"/>
<dbReference type="AlphaFoldDB" id="Q8R8H8"/>
<organism evidence="1 2">
    <name type="scientific">Caldanaerobacter subterraneus subsp. tengcongensis (strain DSM 15242 / JCM 11007 / NBRC 100824 / MB4)</name>
    <name type="common">Thermoanaerobacter tengcongensis</name>
    <dbReference type="NCBI Taxonomy" id="273068"/>
    <lineage>
        <taxon>Bacteria</taxon>
        <taxon>Bacillati</taxon>
        <taxon>Bacillota</taxon>
        <taxon>Clostridia</taxon>
        <taxon>Thermoanaerobacterales</taxon>
        <taxon>Thermoanaerobacteraceae</taxon>
        <taxon>Caldanaerobacter</taxon>
    </lineage>
</organism>
<accession>Q8R8H8</accession>
<dbReference type="KEGG" id="tte:TTE2020"/>
<sequence>MLLKSVRKRATCIQKDALIASTTVTKLLVKKYKVKEQPKKGCSLSRKGRTRKMSKRREYTVFLWGSYIRIIFSPHALKRLKGRTSLTPENIIQSIKASEAKIEKLRNHPKTRFVVLDHVLKTAYMAVFDNPNSIGIITVYKNTDTWIEGGPDIIMRTKKELRRYVSV</sequence>
<evidence type="ECO:0000313" key="1">
    <source>
        <dbReference type="EMBL" id="AAM25198.1"/>
    </source>
</evidence>
<reference evidence="1 2" key="1">
    <citation type="journal article" date="2002" name="Genome Res.">
        <title>A complete sequence of the T. tengcongensis genome.</title>
        <authorList>
            <person name="Bao Q."/>
            <person name="Tian Y."/>
            <person name="Li W."/>
            <person name="Xu Z."/>
            <person name="Xuan Z."/>
            <person name="Hu S."/>
            <person name="Dong W."/>
            <person name="Yang J."/>
            <person name="Chen Y."/>
            <person name="Xue Y."/>
            <person name="Xu Y."/>
            <person name="Lai X."/>
            <person name="Huang L."/>
            <person name="Dong X."/>
            <person name="Ma Y."/>
            <person name="Ling L."/>
            <person name="Tan H."/>
            <person name="Chen R."/>
            <person name="Wang J."/>
            <person name="Yu J."/>
            <person name="Yang H."/>
        </authorList>
    </citation>
    <scope>NUCLEOTIDE SEQUENCE [LARGE SCALE GENOMIC DNA]</scope>
    <source>
        <strain evidence="2">DSM 15242 / JCM 11007 / NBRC 100824 / MB4</strain>
    </source>
</reference>
<dbReference type="HOGENOM" id="CLU_1591535_0_0_9"/>